<dbReference type="GO" id="GO:0071949">
    <property type="term" value="F:FAD binding"/>
    <property type="evidence" value="ECO:0007669"/>
    <property type="project" value="InterPro"/>
</dbReference>
<dbReference type="EMBL" id="CAJNOK010008031">
    <property type="protein sequence ID" value="CAF1052226.1"/>
    <property type="molecule type" value="Genomic_DNA"/>
</dbReference>
<dbReference type="SUPFAM" id="SSF51905">
    <property type="entry name" value="FAD/NAD(P)-binding domain"/>
    <property type="match status" value="1"/>
</dbReference>
<dbReference type="AlphaFoldDB" id="A0A8S2DU53"/>
<evidence type="ECO:0000256" key="3">
    <source>
        <dbReference type="ARBA" id="ARBA00022827"/>
    </source>
</evidence>
<keyword evidence="4" id="KW-0560">Oxidoreductase</keyword>
<evidence type="ECO:0000256" key="5">
    <source>
        <dbReference type="ARBA" id="ARBA00023033"/>
    </source>
</evidence>
<dbReference type="Pfam" id="PF10009">
    <property type="entry name" value="DUF2252"/>
    <property type="match status" value="1"/>
</dbReference>
<evidence type="ECO:0000313" key="9">
    <source>
        <dbReference type="Proteomes" id="UP000677228"/>
    </source>
</evidence>
<dbReference type="Proteomes" id="UP000682733">
    <property type="component" value="Unassembled WGS sequence"/>
</dbReference>
<name>A0A8S2DU53_9BILA</name>
<keyword evidence="2" id="KW-0285">Flavoprotein</keyword>
<dbReference type="SUPFAM" id="SSF54373">
    <property type="entry name" value="FAD-linked reductases, C-terminal domain"/>
    <property type="match status" value="1"/>
</dbReference>
<keyword evidence="5" id="KW-0503">Monooxygenase</keyword>
<organism evidence="7 9">
    <name type="scientific">Didymodactylos carnosus</name>
    <dbReference type="NCBI Taxonomy" id="1234261"/>
    <lineage>
        <taxon>Eukaryota</taxon>
        <taxon>Metazoa</taxon>
        <taxon>Spiralia</taxon>
        <taxon>Gnathifera</taxon>
        <taxon>Rotifera</taxon>
        <taxon>Eurotatoria</taxon>
        <taxon>Bdelloidea</taxon>
        <taxon>Philodinida</taxon>
        <taxon>Philodinidae</taxon>
        <taxon>Didymodactylos</taxon>
    </lineage>
</organism>
<evidence type="ECO:0000313" key="7">
    <source>
        <dbReference type="EMBL" id="CAF1052226.1"/>
    </source>
</evidence>
<keyword evidence="3" id="KW-0274">FAD</keyword>
<dbReference type="Gene3D" id="3.50.50.60">
    <property type="entry name" value="FAD/NAD(P)-binding domain"/>
    <property type="match status" value="1"/>
</dbReference>
<dbReference type="PRINTS" id="PR00420">
    <property type="entry name" value="RNGMNOXGNASE"/>
</dbReference>
<protein>
    <recommendedName>
        <fullName evidence="6">FAD-binding domain-containing protein</fullName>
    </recommendedName>
</protein>
<dbReference type="GO" id="GO:0004497">
    <property type="term" value="F:monooxygenase activity"/>
    <property type="evidence" value="ECO:0007669"/>
    <property type="project" value="UniProtKB-KW"/>
</dbReference>
<dbReference type="InterPro" id="IPR018721">
    <property type="entry name" value="DUF2252"/>
</dbReference>
<sequence length="715" mass="80815">MSEGLITSFRKDDRHPVKVLTVSSSSAIEQINAQSDHSRLQQIMGLFSQYYSKKVLENPAAWREYFRKIAINPIVFYQESAVLFYEDIKYDQEPSAVQPIHGDLHCHNFHYCYNSNDQPLYEVKSHKNIYGPFTWDLKRLLASISLVAYMKGFSDDESVMVLNAFNKQYIETVNTFETKRKQTLIKQLSIDTSTRNTKGIIKPSLLRAASINVCTAHTNCNNEFIPVDWNAIEDVLVMTDLVEQLAKITAKMHLHPLQVNDKNQSVKLAINSVEQQQLLNGITKFAMNYAELTLRDHRLFFTTFRNTNVFSSMLSRSLPCTVEECQPLHKSLLIVGGGIGGMATALCFAKAGIRVHLIEKQPEFAEVGAGMQLAPNCSRLLDHLGVLKEVQKHGVFPKQIVWIDALSGEKLSGLDLGEKFVEKFGYPYMVVHRGDLLQALYKSCLSSSLVTMEASKQIVHIEEQSSSVLLSCVDGTRYDCDVAIGADGLWSSTRKFVHDDGEPLSVGYVTYRGTVPIQQVSEKAGRENVLFWIGPEMHLVQYPIRRGELYNQAAVFKSKRLPDKTDQWGTPEELQEKFGVGCESVKNALPLLGKNFRWPVYDREPLKTWSRGRLVLLGDAAHPMLQYAAQGAAQALEDAVALVSAYVKHGTADIPSVFQSYETERISRSSKVVQLAREIGKFAHVDGILKRFRDTMLRQHDFFDYDCVNWLYAEN</sequence>
<reference evidence="7" key="1">
    <citation type="submission" date="2021-02" db="EMBL/GenBank/DDBJ databases">
        <authorList>
            <person name="Nowell W R."/>
        </authorList>
    </citation>
    <scope>NUCLEOTIDE SEQUENCE</scope>
</reference>
<feature type="domain" description="FAD-binding" evidence="6">
    <location>
        <begin position="333"/>
        <end position="675"/>
    </location>
</feature>
<dbReference type="PANTHER" id="PTHR13789">
    <property type="entry name" value="MONOOXYGENASE"/>
    <property type="match status" value="1"/>
</dbReference>
<evidence type="ECO:0000256" key="4">
    <source>
        <dbReference type="ARBA" id="ARBA00023002"/>
    </source>
</evidence>
<comment type="caution">
    <text evidence="7">The sequence shown here is derived from an EMBL/GenBank/DDBJ whole genome shotgun (WGS) entry which is preliminary data.</text>
</comment>
<gene>
    <name evidence="7" type="ORF">OVA965_LOCUS16998</name>
    <name evidence="8" type="ORF">TMI583_LOCUS17006</name>
</gene>
<accession>A0A8S2DU53</accession>
<evidence type="ECO:0000259" key="6">
    <source>
        <dbReference type="Pfam" id="PF01494"/>
    </source>
</evidence>
<dbReference type="InterPro" id="IPR002938">
    <property type="entry name" value="FAD-bd"/>
</dbReference>
<evidence type="ECO:0000313" key="8">
    <source>
        <dbReference type="EMBL" id="CAF3818787.1"/>
    </source>
</evidence>
<evidence type="ECO:0000256" key="1">
    <source>
        <dbReference type="ARBA" id="ARBA00001974"/>
    </source>
</evidence>
<dbReference type="PANTHER" id="PTHR13789:SF318">
    <property type="entry name" value="GERANYLGERANYL DIPHOSPHATE REDUCTASE"/>
    <property type="match status" value="1"/>
</dbReference>
<evidence type="ECO:0000256" key="2">
    <source>
        <dbReference type="ARBA" id="ARBA00022630"/>
    </source>
</evidence>
<proteinExistence type="predicted"/>
<dbReference type="EMBL" id="CAJOBA010008043">
    <property type="protein sequence ID" value="CAF3818787.1"/>
    <property type="molecule type" value="Genomic_DNA"/>
</dbReference>
<comment type="cofactor">
    <cofactor evidence="1">
        <name>FAD</name>
        <dbReference type="ChEBI" id="CHEBI:57692"/>
    </cofactor>
</comment>
<dbReference type="InterPro" id="IPR036188">
    <property type="entry name" value="FAD/NAD-bd_sf"/>
</dbReference>
<dbReference type="InterPro" id="IPR050493">
    <property type="entry name" value="FAD-dep_Monooxygenase_BioMet"/>
</dbReference>
<dbReference type="Proteomes" id="UP000677228">
    <property type="component" value="Unassembled WGS sequence"/>
</dbReference>
<dbReference type="Pfam" id="PF01494">
    <property type="entry name" value="FAD_binding_3"/>
    <property type="match status" value="1"/>
</dbReference>